<dbReference type="GO" id="GO:0042026">
    <property type="term" value="P:protein refolding"/>
    <property type="evidence" value="ECO:0007669"/>
    <property type="project" value="UniProtKB-ARBA"/>
</dbReference>
<dbReference type="GO" id="GO:0003755">
    <property type="term" value="F:peptidyl-prolyl cis-trans isomerase activity"/>
    <property type="evidence" value="ECO:0007669"/>
    <property type="project" value="UniProtKB-UniRule"/>
</dbReference>
<evidence type="ECO:0000259" key="11">
    <source>
        <dbReference type="PROSITE" id="PS50059"/>
    </source>
</evidence>
<keyword evidence="7 9" id="KW-0413">Isomerase</keyword>
<reference evidence="12 13" key="1">
    <citation type="submission" date="2018-09" db="EMBL/GenBank/DDBJ databases">
        <authorList>
            <person name="Wang Z."/>
        </authorList>
    </citation>
    <scope>NUCLEOTIDE SEQUENCE [LARGE SCALE GENOMIC DNA]</scope>
    <source>
        <strain evidence="12 13">ALS 81</strain>
    </source>
</reference>
<dbReference type="OrthoDB" id="9808891at2"/>
<dbReference type="InterPro" id="IPR046357">
    <property type="entry name" value="PPIase_dom_sf"/>
</dbReference>
<evidence type="ECO:0000256" key="2">
    <source>
        <dbReference type="ARBA" id="ARBA00004496"/>
    </source>
</evidence>
<accession>A0A420EHT6</accession>
<dbReference type="SUPFAM" id="SSF54534">
    <property type="entry name" value="FKBP-like"/>
    <property type="match status" value="1"/>
</dbReference>
<comment type="catalytic activity">
    <reaction evidence="1 9 10">
        <text>[protein]-peptidylproline (omega=180) = [protein]-peptidylproline (omega=0)</text>
        <dbReference type="Rhea" id="RHEA:16237"/>
        <dbReference type="Rhea" id="RHEA-COMP:10747"/>
        <dbReference type="Rhea" id="RHEA-COMP:10748"/>
        <dbReference type="ChEBI" id="CHEBI:83833"/>
        <dbReference type="ChEBI" id="CHEBI:83834"/>
        <dbReference type="EC" id="5.2.1.8"/>
    </reaction>
</comment>
<evidence type="ECO:0000256" key="9">
    <source>
        <dbReference type="PROSITE-ProRule" id="PRU00277"/>
    </source>
</evidence>
<evidence type="ECO:0000256" key="8">
    <source>
        <dbReference type="ARBA" id="ARBA00037071"/>
    </source>
</evidence>
<dbReference type="RefSeq" id="WP_120354225.1">
    <property type="nucleotide sequence ID" value="NZ_RAQO01000004.1"/>
</dbReference>
<comment type="function">
    <text evidence="8">Also involved in hydrogenase metallocenter assembly, probably by participating in the nickel insertion step. This function in hydrogenase biosynthesis requires chaperone activity and the presence of the metal-binding domain, but not PPIase activity.</text>
</comment>
<comment type="similarity">
    <text evidence="3 10">Belongs to the FKBP-type PPIase family.</text>
</comment>
<dbReference type="PROSITE" id="PS50059">
    <property type="entry name" value="FKBP_PPIASE"/>
    <property type="match status" value="1"/>
</dbReference>
<evidence type="ECO:0000256" key="6">
    <source>
        <dbReference type="ARBA" id="ARBA00023186"/>
    </source>
</evidence>
<dbReference type="AlphaFoldDB" id="A0A420EHT6"/>
<keyword evidence="4" id="KW-0963">Cytoplasm</keyword>
<evidence type="ECO:0000313" key="13">
    <source>
        <dbReference type="Proteomes" id="UP000286482"/>
    </source>
</evidence>
<protein>
    <recommendedName>
        <fullName evidence="10">Peptidyl-prolyl cis-trans isomerase</fullName>
        <ecNumber evidence="10">5.2.1.8</ecNumber>
    </recommendedName>
</protein>
<evidence type="ECO:0000256" key="7">
    <source>
        <dbReference type="ARBA" id="ARBA00023235"/>
    </source>
</evidence>
<dbReference type="EMBL" id="RAQO01000004">
    <property type="protein sequence ID" value="RKF20220.1"/>
    <property type="molecule type" value="Genomic_DNA"/>
</dbReference>
<keyword evidence="5 9" id="KW-0697">Rotamase</keyword>
<gene>
    <name evidence="12" type="ORF">DBZ36_07190</name>
</gene>
<keyword evidence="13" id="KW-1185">Reference proteome</keyword>
<dbReference type="InterPro" id="IPR001179">
    <property type="entry name" value="PPIase_FKBP_dom"/>
</dbReference>
<dbReference type="PANTHER" id="PTHR47861">
    <property type="entry name" value="FKBP-TYPE PEPTIDYL-PROLYL CIS-TRANS ISOMERASE SLYD"/>
    <property type="match status" value="1"/>
</dbReference>
<dbReference type="Gene3D" id="3.10.50.40">
    <property type="match status" value="1"/>
</dbReference>
<sequence>MIKQHSVVTLNYKVQTAGELIDQSPENEPLVVIIGLGQLIPGLESELMGKQTSDKFEVEIEAVNAYGERSEDLLQAVPVSMFGEHTPEPGMQFRATTDQGEQSVMILAIEGEEVIIDGNHPLSGLDLKFNVEIIDVREATAEEIEHGHVHSEGGCGHQH</sequence>
<dbReference type="Pfam" id="PF00254">
    <property type="entry name" value="FKBP_C"/>
    <property type="match status" value="1"/>
</dbReference>
<dbReference type="EC" id="5.2.1.8" evidence="10"/>
<evidence type="ECO:0000256" key="3">
    <source>
        <dbReference type="ARBA" id="ARBA00006577"/>
    </source>
</evidence>
<dbReference type="PANTHER" id="PTHR47861:SF3">
    <property type="entry name" value="FKBP-TYPE PEPTIDYL-PROLYL CIS-TRANS ISOMERASE SLYD"/>
    <property type="match status" value="1"/>
</dbReference>
<proteinExistence type="inferred from homology"/>
<comment type="caution">
    <text evidence="12">The sequence shown here is derived from an EMBL/GenBank/DDBJ whole genome shotgun (WGS) entry which is preliminary data.</text>
</comment>
<name>A0A420EHT6_9ALTE</name>
<feature type="domain" description="PPIase FKBP-type" evidence="11">
    <location>
        <begin position="5"/>
        <end position="78"/>
    </location>
</feature>
<evidence type="ECO:0000256" key="5">
    <source>
        <dbReference type="ARBA" id="ARBA00023110"/>
    </source>
</evidence>
<evidence type="ECO:0000256" key="1">
    <source>
        <dbReference type="ARBA" id="ARBA00000971"/>
    </source>
</evidence>
<evidence type="ECO:0000313" key="12">
    <source>
        <dbReference type="EMBL" id="RKF20220.1"/>
    </source>
</evidence>
<dbReference type="GO" id="GO:0005737">
    <property type="term" value="C:cytoplasm"/>
    <property type="evidence" value="ECO:0007669"/>
    <property type="project" value="UniProtKB-SubCell"/>
</dbReference>
<dbReference type="Proteomes" id="UP000286482">
    <property type="component" value="Unassembled WGS sequence"/>
</dbReference>
<evidence type="ECO:0000256" key="4">
    <source>
        <dbReference type="ARBA" id="ARBA00022490"/>
    </source>
</evidence>
<comment type="subcellular location">
    <subcellularLocation>
        <location evidence="2">Cytoplasm</location>
    </subcellularLocation>
</comment>
<keyword evidence="6" id="KW-0143">Chaperone</keyword>
<evidence type="ECO:0000256" key="10">
    <source>
        <dbReference type="RuleBase" id="RU003915"/>
    </source>
</evidence>
<organism evidence="12 13">
    <name type="scientific">Alginatibacterium sediminis</name>
    <dbReference type="NCBI Taxonomy" id="2164068"/>
    <lineage>
        <taxon>Bacteria</taxon>
        <taxon>Pseudomonadati</taxon>
        <taxon>Pseudomonadota</taxon>
        <taxon>Gammaproteobacteria</taxon>
        <taxon>Alteromonadales</taxon>
        <taxon>Alteromonadaceae</taxon>
        <taxon>Alginatibacterium</taxon>
    </lineage>
</organism>